<gene>
    <name evidence="7" type="ORF">K7G82_07070</name>
</gene>
<keyword evidence="8" id="KW-1185">Reference proteome</keyword>
<evidence type="ECO:0000256" key="4">
    <source>
        <dbReference type="ARBA" id="ARBA00023288"/>
    </source>
</evidence>
<organism evidence="7 8">
    <name type="scientific">Sphingomonas colocasiae</name>
    <dbReference type="NCBI Taxonomy" id="1848973"/>
    <lineage>
        <taxon>Bacteria</taxon>
        <taxon>Pseudomonadati</taxon>
        <taxon>Pseudomonadota</taxon>
        <taxon>Alphaproteobacteria</taxon>
        <taxon>Sphingomonadales</taxon>
        <taxon>Sphingomonadaceae</taxon>
        <taxon>Sphingomonas</taxon>
    </lineage>
</organism>
<evidence type="ECO:0000256" key="3">
    <source>
        <dbReference type="ARBA" id="ARBA00015281"/>
    </source>
</evidence>
<dbReference type="RefSeq" id="WP_222989162.1">
    <property type="nucleotide sequence ID" value="NZ_JAINVV010000004.1"/>
</dbReference>
<evidence type="ECO:0000256" key="2">
    <source>
        <dbReference type="ARBA" id="ARBA00008681"/>
    </source>
</evidence>
<comment type="caution">
    <text evidence="7">The sequence shown here is derived from an EMBL/GenBank/DDBJ whole genome shotgun (WGS) entry which is preliminary data.</text>
</comment>
<evidence type="ECO:0000313" key="7">
    <source>
        <dbReference type="EMBL" id="MBY8822046.1"/>
    </source>
</evidence>
<feature type="signal peptide" evidence="5">
    <location>
        <begin position="1"/>
        <end position="27"/>
    </location>
</feature>
<evidence type="ECO:0000313" key="8">
    <source>
        <dbReference type="Proteomes" id="UP000706039"/>
    </source>
</evidence>
<comment type="similarity">
    <text evidence="2">Belongs to the rickettsiale 17 kDa surface antigen family.</text>
</comment>
<sequence>MLKKLSLVGATLAMGAATLIPATPAMAQRDGYYRGYDNHRGYNNYRGYNDRGYRGYRGDRYGYRNDRGYRGNDGYYRCRRDGTAGTIIGAIAGGLLGNEVAGRGSRTEGTIIGGAVGALAGRAIDKSDSRCR</sequence>
<dbReference type="Proteomes" id="UP000706039">
    <property type="component" value="Unassembled WGS sequence"/>
</dbReference>
<keyword evidence="5" id="KW-0732">Signal</keyword>
<keyword evidence="4" id="KW-0449">Lipoprotein</keyword>
<proteinExistence type="inferred from homology"/>
<evidence type="ECO:0000256" key="5">
    <source>
        <dbReference type="SAM" id="SignalP"/>
    </source>
</evidence>
<reference evidence="7 8" key="1">
    <citation type="submission" date="2021-08" db="EMBL/GenBank/DDBJ databases">
        <authorList>
            <person name="Tuo L."/>
        </authorList>
    </citation>
    <scope>NUCLEOTIDE SEQUENCE [LARGE SCALE GENOMIC DNA]</scope>
    <source>
        <strain evidence="7 8">JCM 31229</strain>
    </source>
</reference>
<accession>A0ABS7PLD9</accession>
<comment type="subcellular location">
    <subcellularLocation>
        <location evidence="1">Cell outer membrane</location>
        <topology evidence="1">Lipid-anchor</topology>
    </subcellularLocation>
</comment>
<dbReference type="EMBL" id="JAINVV010000004">
    <property type="protein sequence ID" value="MBY8822046.1"/>
    <property type="molecule type" value="Genomic_DNA"/>
</dbReference>
<feature type="chain" id="PRO_5045135415" description="17 kDa surface antigen" evidence="5">
    <location>
        <begin position="28"/>
        <end position="132"/>
    </location>
</feature>
<protein>
    <recommendedName>
        <fullName evidence="3">17 kDa surface antigen</fullName>
    </recommendedName>
</protein>
<evidence type="ECO:0000259" key="6">
    <source>
        <dbReference type="Pfam" id="PF05433"/>
    </source>
</evidence>
<dbReference type="Pfam" id="PF05433">
    <property type="entry name" value="Rick_17kDa_Anti"/>
    <property type="match status" value="1"/>
</dbReference>
<feature type="domain" description="Glycine zipper 2TM" evidence="6">
    <location>
        <begin position="84"/>
        <end position="124"/>
    </location>
</feature>
<name>A0ABS7PLD9_9SPHN</name>
<evidence type="ECO:0000256" key="1">
    <source>
        <dbReference type="ARBA" id="ARBA00004459"/>
    </source>
</evidence>
<dbReference type="InterPro" id="IPR008816">
    <property type="entry name" value="Gly_zipper_2TM_dom"/>
</dbReference>